<organism evidence="2">
    <name type="scientific">Strombidium rassoulzadegani</name>
    <dbReference type="NCBI Taxonomy" id="1082188"/>
    <lineage>
        <taxon>Eukaryota</taxon>
        <taxon>Sar</taxon>
        <taxon>Alveolata</taxon>
        <taxon>Ciliophora</taxon>
        <taxon>Intramacronucleata</taxon>
        <taxon>Spirotrichea</taxon>
        <taxon>Oligotrichia</taxon>
        <taxon>Strombidiidae</taxon>
        <taxon>Strombidium</taxon>
    </lineage>
</organism>
<keyword evidence="1" id="KW-0812">Transmembrane</keyword>
<keyword evidence="1" id="KW-1133">Transmembrane helix</keyword>
<protein>
    <submittedName>
        <fullName evidence="2">Uncharacterized protein</fullName>
    </submittedName>
</protein>
<gene>
    <name evidence="2" type="ORF">SRAS04492_LOCUS9494</name>
</gene>
<feature type="transmembrane region" description="Helical" evidence="1">
    <location>
        <begin position="103"/>
        <end position="121"/>
    </location>
</feature>
<reference evidence="2" key="1">
    <citation type="submission" date="2021-01" db="EMBL/GenBank/DDBJ databases">
        <authorList>
            <person name="Corre E."/>
            <person name="Pelletier E."/>
            <person name="Niang G."/>
            <person name="Scheremetjew M."/>
            <person name="Finn R."/>
            <person name="Kale V."/>
            <person name="Holt S."/>
            <person name="Cochrane G."/>
            <person name="Meng A."/>
            <person name="Brown T."/>
            <person name="Cohen L."/>
        </authorList>
    </citation>
    <scope>NUCLEOTIDE SEQUENCE</scope>
    <source>
        <strain evidence="2">Ras09</strain>
    </source>
</reference>
<dbReference type="PANTHER" id="PTHR15460">
    <property type="entry name" value="PEROXISOMAL MEMBRANE PROTEIN 4"/>
    <property type="match status" value="1"/>
</dbReference>
<name>A0A7S3CVW3_9SPIT</name>
<proteinExistence type="predicted"/>
<feature type="transmembrane region" description="Helical" evidence="1">
    <location>
        <begin position="50"/>
        <end position="66"/>
    </location>
</feature>
<feature type="transmembrane region" description="Helical" evidence="1">
    <location>
        <begin position="25"/>
        <end position="43"/>
    </location>
</feature>
<dbReference type="PANTHER" id="PTHR15460:SF3">
    <property type="entry name" value="PEROXISOMAL MEMBRANE PROTEIN 4"/>
    <property type="match status" value="1"/>
</dbReference>
<dbReference type="InterPro" id="IPR019531">
    <property type="entry name" value="Pmp4"/>
</dbReference>
<keyword evidence="1" id="KW-0472">Membrane</keyword>
<sequence length="154" mass="17536">MFYGSGPIAQRLRVALKTSLSHGKILSIFVFFYKSVQCLLANVSQKARAVHSLVAGMVGAFFLLYFDTDRNINYQICYYLVARVGEGLTNLLIKKGLLPDTEYMVRTLIFFQSVCMLFMVLDKTVLNKSMASTMTFLYHTSDKPLKSYKELIPF</sequence>
<accession>A0A7S3CVW3</accession>
<dbReference type="GO" id="GO:0005778">
    <property type="term" value="C:peroxisomal membrane"/>
    <property type="evidence" value="ECO:0007669"/>
    <property type="project" value="TreeGrafter"/>
</dbReference>
<dbReference type="EMBL" id="HBIA01019152">
    <property type="protein sequence ID" value="CAE0237685.1"/>
    <property type="molecule type" value="Transcribed_RNA"/>
</dbReference>
<evidence type="ECO:0000313" key="2">
    <source>
        <dbReference type="EMBL" id="CAE0237685.1"/>
    </source>
</evidence>
<dbReference type="AlphaFoldDB" id="A0A7S3CVW3"/>
<evidence type="ECO:0000256" key="1">
    <source>
        <dbReference type="SAM" id="Phobius"/>
    </source>
</evidence>